<dbReference type="InterPro" id="IPR050832">
    <property type="entry name" value="Bact_Acetyltransf"/>
</dbReference>
<dbReference type="PANTHER" id="PTHR43877">
    <property type="entry name" value="AMINOALKYLPHOSPHONATE N-ACETYLTRANSFERASE-RELATED-RELATED"/>
    <property type="match status" value="1"/>
</dbReference>
<evidence type="ECO:0000313" key="5">
    <source>
        <dbReference type="Proteomes" id="UP000246132"/>
    </source>
</evidence>
<dbReference type="RefSeq" id="WP_109766585.1">
    <property type="nucleotide sequence ID" value="NZ_CP159474.1"/>
</dbReference>
<keyword evidence="1 4" id="KW-0808">Transferase</keyword>
<dbReference type="PROSITE" id="PS51186">
    <property type="entry name" value="GNAT"/>
    <property type="match status" value="1"/>
</dbReference>
<dbReference type="SUPFAM" id="SSF55729">
    <property type="entry name" value="Acyl-CoA N-acyltransferases (Nat)"/>
    <property type="match status" value="1"/>
</dbReference>
<dbReference type="Gene3D" id="3.40.630.30">
    <property type="match status" value="1"/>
</dbReference>
<dbReference type="OrthoDB" id="9789603at2"/>
<organism evidence="4 5">
    <name type="scientific">Oceaniradius stylonematis</name>
    <dbReference type="NCBI Taxonomy" id="2184161"/>
    <lineage>
        <taxon>Bacteria</taxon>
        <taxon>Pseudomonadati</taxon>
        <taxon>Pseudomonadota</taxon>
        <taxon>Alphaproteobacteria</taxon>
        <taxon>Hyphomicrobiales</taxon>
        <taxon>Ahrensiaceae</taxon>
        <taxon>Oceaniradius</taxon>
    </lineage>
</organism>
<comment type="caution">
    <text evidence="4">The sequence shown here is derived from an EMBL/GenBank/DDBJ whole genome shotgun (WGS) entry which is preliminary data.</text>
</comment>
<proteinExistence type="predicted"/>
<dbReference type="CDD" id="cd04301">
    <property type="entry name" value="NAT_SF"/>
    <property type="match status" value="1"/>
</dbReference>
<reference evidence="4 5" key="1">
    <citation type="journal article" date="2018" name="Int. J. Syst. Bacteriol.">
        <title>Oceaniradius stylonemae gen. nov., sp. nov., isolated from a red alga, Stylonema cornu-cervi.</title>
        <authorList>
            <person name="Jeong S."/>
        </authorList>
    </citation>
    <scope>NUCLEOTIDE SEQUENCE [LARGE SCALE GENOMIC DNA]</scope>
    <source>
        <strain evidence="4 5">StC1</strain>
    </source>
</reference>
<protein>
    <submittedName>
        <fullName evidence="4">GNAT family N-acetyltransferase</fullName>
    </submittedName>
</protein>
<dbReference type="EMBL" id="QFWV02000005">
    <property type="protein sequence ID" value="RKF06864.1"/>
    <property type="molecule type" value="Genomic_DNA"/>
</dbReference>
<evidence type="ECO:0000256" key="2">
    <source>
        <dbReference type="ARBA" id="ARBA00023315"/>
    </source>
</evidence>
<evidence type="ECO:0000259" key="3">
    <source>
        <dbReference type="PROSITE" id="PS51186"/>
    </source>
</evidence>
<sequence length="161" mass="17720">MHIRPATEADLPSLARVMDEENIHYEGDDAMPADDVLPKLKRWFSANADTLMLVAVEDHHVLGFATLVPLFPAGNLNVGMFIKDLYVAADARGRGIGEALMRRCAAEAQRLGATRLELTVDKDNPRARALYEQLGGRDTNKAYLRWDGAAMAALAEETENV</sequence>
<keyword evidence="2" id="KW-0012">Acyltransferase</keyword>
<dbReference type="InterPro" id="IPR016181">
    <property type="entry name" value="Acyl_CoA_acyltransferase"/>
</dbReference>
<gene>
    <name evidence="4" type="ORF">DEM25_009470</name>
</gene>
<dbReference type="Proteomes" id="UP000246132">
    <property type="component" value="Unassembled WGS sequence"/>
</dbReference>
<feature type="domain" description="N-acetyltransferase" evidence="3">
    <location>
        <begin position="1"/>
        <end position="156"/>
    </location>
</feature>
<dbReference type="InterPro" id="IPR000182">
    <property type="entry name" value="GNAT_dom"/>
</dbReference>
<dbReference type="Pfam" id="PF00583">
    <property type="entry name" value="Acetyltransf_1"/>
    <property type="match status" value="1"/>
</dbReference>
<dbReference type="PANTHER" id="PTHR43877:SF2">
    <property type="entry name" value="AMINOALKYLPHOSPHONATE N-ACETYLTRANSFERASE-RELATED"/>
    <property type="match status" value="1"/>
</dbReference>
<dbReference type="GO" id="GO:0016747">
    <property type="term" value="F:acyltransferase activity, transferring groups other than amino-acyl groups"/>
    <property type="evidence" value="ECO:0007669"/>
    <property type="project" value="InterPro"/>
</dbReference>
<evidence type="ECO:0000256" key="1">
    <source>
        <dbReference type="ARBA" id="ARBA00022679"/>
    </source>
</evidence>
<evidence type="ECO:0000313" key="4">
    <source>
        <dbReference type="EMBL" id="RKF06864.1"/>
    </source>
</evidence>
<name>A0A3A8AJM8_9HYPH</name>
<accession>A0A3A8AJM8</accession>
<dbReference type="AlphaFoldDB" id="A0A3A8AJM8"/>
<keyword evidence="5" id="KW-1185">Reference proteome</keyword>